<sequence>MPKAAPSPCRHRGCRVLVRDGSGLCEAHRKQVQKEADEKRGSSASRGYDSKWRRARESYLREHPLCVECRQRGFIEAATVVDHITPHKGDQKLFWSRSNWQSLCKPCHDRKTATEDGGFGNPRRGGGGG</sequence>
<keyword evidence="2" id="KW-0378">Hydrolase</keyword>
<comment type="similarity">
    <text evidence="3">Belongs to the HNH nuclease family.</text>
</comment>
<dbReference type="GO" id="GO:0003676">
    <property type="term" value="F:nucleic acid binding"/>
    <property type="evidence" value="ECO:0007669"/>
    <property type="project" value="InterPro"/>
</dbReference>
<keyword evidence="7" id="KW-0255">Endonuclease</keyword>
<name>B9YYT6_9NEIS</name>
<accession>B9YYT6</accession>
<evidence type="ECO:0000256" key="2">
    <source>
        <dbReference type="ARBA" id="ARBA00022801"/>
    </source>
</evidence>
<evidence type="ECO:0000313" key="8">
    <source>
        <dbReference type="Proteomes" id="UP000003165"/>
    </source>
</evidence>
<dbReference type="Proteomes" id="UP000003165">
    <property type="component" value="Unassembled WGS sequence"/>
</dbReference>
<evidence type="ECO:0000256" key="1">
    <source>
        <dbReference type="ARBA" id="ARBA00022722"/>
    </source>
</evidence>
<reference evidence="7 8" key="1">
    <citation type="submission" date="2009-02" db="EMBL/GenBank/DDBJ databases">
        <title>Sequencing of the draft genome and assembly of Lutiella nitroferrum 2002.</title>
        <authorList>
            <consortium name="US DOE Joint Genome Institute (JGI-PGF)"/>
            <person name="Lucas S."/>
            <person name="Copeland A."/>
            <person name="Lapidus A."/>
            <person name="Glavina del Rio T."/>
            <person name="Tice H."/>
            <person name="Bruce D."/>
            <person name="Goodwin L."/>
            <person name="Pitluck S."/>
            <person name="Larimer F."/>
            <person name="Land M.L."/>
            <person name="Hauser L."/>
            <person name="Coates J.D."/>
        </authorList>
    </citation>
    <scope>NUCLEOTIDE SEQUENCE [LARGE SCALE GENOMIC DNA]</scope>
    <source>
        <strain evidence="7 8">2002</strain>
    </source>
</reference>
<evidence type="ECO:0000256" key="3">
    <source>
        <dbReference type="ARBA" id="ARBA00038412"/>
    </source>
</evidence>
<dbReference type="PANTHER" id="PTHR41286:SF1">
    <property type="entry name" value="HNH NUCLEASE YAJD-RELATED"/>
    <property type="match status" value="1"/>
</dbReference>
<evidence type="ECO:0000256" key="4">
    <source>
        <dbReference type="ARBA" id="ARBA00040194"/>
    </source>
</evidence>
<dbReference type="eggNOG" id="COG1403">
    <property type="taxonomic scope" value="Bacteria"/>
</dbReference>
<protein>
    <recommendedName>
        <fullName evidence="4">Putative HNH nuclease YajD</fullName>
    </recommendedName>
</protein>
<dbReference type="CDD" id="cd00085">
    <property type="entry name" value="HNHc"/>
    <property type="match status" value="1"/>
</dbReference>
<dbReference type="Gene3D" id="1.10.30.50">
    <property type="match status" value="1"/>
</dbReference>
<dbReference type="GO" id="GO:0005829">
    <property type="term" value="C:cytosol"/>
    <property type="evidence" value="ECO:0007669"/>
    <property type="project" value="TreeGrafter"/>
</dbReference>
<feature type="domain" description="HNH nuclease" evidence="6">
    <location>
        <begin position="54"/>
        <end position="109"/>
    </location>
</feature>
<dbReference type="RefSeq" id="WP_008952291.1">
    <property type="nucleotide sequence ID" value="NZ_ACIS01000001.1"/>
</dbReference>
<dbReference type="GO" id="GO:0008270">
    <property type="term" value="F:zinc ion binding"/>
    <property type="evidence" value="ECO:0007669"/>
    <property type="project" value="InterPro"/>
</dbReference>
<keyword evidence="8" id="KW-1185">Reference proteome</keyword>
<evidence type="ECO:0000313" key="7">
    <source>
        <dbReference type="EMBL" id="EEG10289.1"/>
    </source>
</evidence>
<dbReference type="Pfam" id="PF01844">
    <property type="entry name" value="HNH"/>
    <property type="match status" value="1"/>
</dbReference>
<dbReference type="AlphaFoldDB" id="B9YYT6"/>
<evidence type="ECO:0000256" key="5">
    <source>
        <dbReference type="SAM" id="MobiDB-lite"/>
    </source>
</evidence>
<dbReference type="SMART" id="SM00507">
    <property type="entry name" value="HNHc"/>
    <property type="match status" value="1"/>
</dbReference>
<feature type="region of interest" description="Disordered" evidence="5">
    <location>
        <begin position="110"/>
        <end position="129"/>
    </location>
</feature>
<dbReference type="GO" id="GO:0004519">
    <property type="term" value="F:endonuclease activity"/>
    <property type="evidence" value="ECO:0007669"/>
    <property type="project" value="UniProtKB-KW"/>
</dbReference>
<keyword evidence="1" id="KW-0540">Nuclease</keyword>
<dbReference type="EMBL" id="ACIS01000001">
    <property type="protein sequence ID" value="EEG10289.1"/>
    <property type="molecule type" value="Genomic_DNA"/>
</dbReference>
<comment type="caution">
    <text evidence="7">The sequence shown here is derived from an EMBL/GenBank/DDBJ whole genome shotgun (WGS) entry which is preliminary data.</text>
</comment>
<gene>
    <name evidence="7" type="ORF">FuraDRAFT_0271</name>
</gene>
<feature type="compositionally biased region" description="Basic and acidic residues" evidence="5">
    <location>
        <begin position="29"/>
        <end position="41"/>
    </location>
</feature>
<dbReference type="GO" id="GO:0016787">
    <property type="term" value="F:hydrolase activity"/>
    <property type="evidence" value="ECO:0007669"/>
    <property type="project" value="UniProtKB-KW"/>
</dbReference>
<proteinExistence type="inferred from homology"/>
<evidence type="ECO:0000259" key="6">
    <source>
        <dbReference type="SMART" id="SM00507"/>
    </source>
</evidence>
<dbReference type="InterPro" id="IPR003615">
    <property type="entry name" value="HNH_nuc"/>
</dbReference>
<organism evidence="7 8">
    <name type="scientific">Pseudogulbenkiania ferrooxidans 2002</name>
    <dbReference type="NCBI Taxonomy" id="279714"/>
    <lineage>
        <taxon>Bacteria</taxon>
        <taxon>Pseudomonadati</taxon>
        <taxon>Pseudomonadota</taxon>
        <taxon>Betaproteobacteria</taxon>
        <taxon>Neisseriales</taxon>
        <taxon>Chromobacteriaceae</taxon>
        <taxon>Pseudogulbenkiania</taxon>
    </lineage>
</organism>
<feature type="region of interest" description="Disordered" evidence="5">
    <location>
        <begin position="29"/>
        <end position="48"/>
    </location>
</feature>
<feature type="compositionally biased region" description="Gly residues" evidence="5">
    <location>
        <begin position="117"/>
        <end position="129"/>
    </location>
</feature>
<dbReference type="PANTHER" id="PTHR41286">
    <property type="entry name" value="HNH NUCLEASE YAJD-RELATED"/>
    <property type="match status" value="1"/>
</dbReference>
<dbReference type="InterPro" id="IPR002711">
    <property type="entry name" value="HNH"/>
</dbReference>